<keyword evidence="3" id="KW-0378">Hydrolase</keyword>
<dbReference type="InterPro" id="IPR050471">
    <property type="entry name" value="AB_hydrolase"/>
</dbReference>
<name>A0A1Y1YTS6_9PLEO</name>
<dbReference type="Gene3D" id="3.40.50.1820">
    <property type="entry name" value="alpha/beta hydrolase"/>
    <property type="match status" value="1"/>
</dbReference>
<sequence length="340" mass="38153">MSTSAPARARQDQIFSLPDGRALTFAEYGSSTGTPVLYFHGFPSSRLEASATDKLALRRRLRIIAIDRPGFGLSTPQHGRTILDWVTDVQNFAAGMKIDRFAVLGLSGGGPYALACAYGLPRGMLTGIGLFASGPPWEAGVEHLERYRRVMGWLAKRMPGVLRRCLDGVVRVVRWIMRTGFVVRRVEGWLEKQAQIQEQKQKEEKGVEMEGIGEKGEGKMMSRSGKRSPSERREDLYHLLLNEPFRQGAGPTVQETVLLSSPDWGFRFQDVKCEVPVRIWHGAKDANAPVSMIRYMAERLPNCIYREYEDDTHYTMFKHLEEALSELVPGKAEHAGLKTA</sequence>
<feature type="region of interest" description="Disordered" evidence="1">
    <location>
        <begin position="200"/>
        <end position="231"/>
    </location>
</feature>
<dbReference type="SUPFAM" id="SSF53474">
    <property type="entry name" value="alpha/beta-Hydrolases"/>
    <property type="match status" value="1"/>
</dbReference>
<reference evidence="3 4" key="1">
    <citation type="submission" date="2016-07" db="EMBL/GenBank/DDBJ databases">
        <title>Pervasive Adenine N6-methylation of Active Genes in Fungi.</title>
        <authorList>
            <consortium name="DOE Joint Genome Institute"/>
            <person name="Mondo S.J."/>
            <person name="Dannebaum R.O."/>
            <person name="Kuo R.C."/>
            <person name="Labutti K."/>
            <person name="Haridas S."/>
            <person name="Kuo A."/>
            <person name="Salamov A."/>
            <person name="Ahrendt S.R."/>
            <person name="Lipzen A."/>
            <person name="Sullivan W."/>
            <person name="Andreopoulos W.B."/>
            <person name="Clum A."/>
            <person name="Lindquist E."/>
            <person name="Daum C."/>
            <person name="Ramamoorthy G.K."/>
            <person name="Gryganskyi A."/>
            <person name="Culley D."/>
            <person name="Magnuson J.K."/>
            <person name="James T.Y."/>
            <person name="O'Malley M.A."/>
            <person name="Stajich J.E."/>
            <person name="Spatafora J.W."/>
            <person name="Visel A."/>
            <person name="Grigoriev I.V."/>
        </authorList>
    </citation>
    <scope>NUCLEOTIDE SEQUENCE [LARGE SCALE GENOMIC DNA]</scope>
    <source>
        <strain evidence="3 4">CBS 115471</strain>
    </source>
</reference>
<keyword evidence="4" id="KW-1185">Reference proteome</keyword>
<dbReference type="InterPro" id="IPR000073">
    <property type="entry name" value="AB_hydrolase_1"/>
</dbReference>
<dbReference type="AlphaFoldDB" id="A0A1Y1YTS6"/>
<evidence type="ECO:0000313" key="4">
    <source>
        <dbReference type="Proteomes" id="UP000193144"/>
    </source>
</evidence>
<gene>
    <name evidence="3" type="ORF">BCR34DRAFT_493861</name>
</gene>
<dbReference type="Pfam" id="PF12697">
    <property type="entry name" value="Abhydrolase_6"/>
    <property type="match status" value="1"/>
</dbReference>
<accession>A0A1Y1YTS6</accession>
<evidence type="ECO:0000313" key="3">
    <source>
        <dbReference type="EMBL" id="ORY01443.1"/>
    </source>
</evidence>
<dbReference type="GO" id="GO:0016787">
    <property type="term" value="F:hydrolase activity"/>
    <property type="evidence" value="ECO:0007669"/>
    <property type="project" value="UniProtKB-KW"/>
</dbReference>
<dbReference type="Proteomes" id="UP000193144">
    <property type="component" value="Unassembled WGS sequence"/>
</dbReference>
<dbReference type="STRING" id="1231657.A0A1Y1YTS6"/>
<organism evidence="3 4">
    <name type="scientific">Clohesyomyces aquaticus</name>
    <dbReference type="NCBI Taxonomy" id="1231657"/>
    <lineage>
        <taxon>Eukaryota</taxon>
        <taxon>Fungi</taxon>
        <taxon>Dikarya</taxon>
        <taxon>Ascomycota</taxon>
        <taxon>Pezizomycotina</taxon>
        <taxon>Dothideomycetes</taxon>
        <taxon>Pleosporomycetidae</taxon>
        <taxon>Pleosporales</taxon>
        <taxon>Lindgomycetaceae</taxon>
        <taxon>Clohesyomyces</taxon>
    </lineage>
</organism>
<dbReference type="PANTHER" id="PTHR43433:SF10">
    <property type="entry name" value="AB HYDROLASE-1 DOMAIN-CONTAINING PROTEIN"/>
    <property type="match status" value="1"/>
</dbReference>
<proteinExistence type="predicted"/>
<feature type="domain" description="AB hydrolase-1" evidence="2">
    <location>
        <begin position="36"/>
        <end position="235"/>
    </location>
</feature>
<evidence type="ECO:0000256" key="1">
    <source>
        <dbReference type="SAM" id="MobiDB-lite"/>
    </source>
</evidence>
<feature type="compositionally biased region" description="Basic and acidic residues" evidence="1">
    <location>
        <begin position="200"/>
        <end position="220"/>
    </location>
</feature>
<comment type="caution">
    <text evidence="3">The sequence shown here is derived from an EMBL/GenBank/DDBJ whole genome shotgun (WGS) entry which is preliminary data.</text>
</comment>
<dbReference type="PANTHER" id="PTHR43433">
    <property type="entry name" value="HYDROLASE, ALPHA/BETA FOLD FAMILY PROTEIN"/>
    <property type="match status" value="1"/>
</dbReference>
<evidence type="ECO:0000259" key="2">
    <source>
        <dbReference type="Pfam" id="PF12697"/>
    </source>
</evidence>
<dbReference type="OrthoDB" id="294702at2759"/>
<protein>
    <submittedName>
        <fullName evidence="3">Alpha/Beta hydrolase protein</fullName>
    </submittedName>
</protein>
<dbReference type="EMBL" id="MCFA01000170">
    <property type="protein sequence ID" value="ORY01443.1"/>
    <property type="molecule type" value="Genomic_DNA"/>
</dbReference>
<dbReference type="InterPro" id="IPR029058">
    <property type="entry name" value="AB_hydrolase_fold"/>
</dbReference>